<dbReference type="EMBL" id="CP163439">
    <property type="protein sequence ID" value="XDQ40153.1"/>
    <property type="molecule type" value="Genomic_DNA"/>
</dbReference>
<reference evidence="1" key="1">
    <citation type="submission" date="2024-07" db="EMBL/GenBank/DDBJ databases">
        <authorList>
            <person name="Yu S.T."/>
        </authorList>
    </citation>
    <scope>NUCLEOTIDE SEQUENCE</scope>
    <source>
        <strain evidence="1">R28</strain>
    </source>
</reference>
<dbReference type="RefSeq" id="WP_369174859.1">
    <property type="nucleotide sequence ID" value="NZ_CP163439.1"/>
</dbReference>
<organism evidence="1">
    <name type="scientific">Streptomyces sp. R28</name>
    <dbReference type="NCBI Taxonomy" id="3238628"/>
    <lineage>
        <taxon>Bacteria</taxon>
        <taxon>Bacillati</taxon>
        <taxon>Actinomycetota</taxon>
        <taxon>Actinomycetes</taxon>
        <taxon>Kitasatosporales</taxon>
        <taxon>Streptomycetaceae</taxon>
        <taxon>Streptomyces</taxon>
    </lineage>
</organism>
<proteinExistence type="predicted"/>
<name>A0AB39QA42_9ACTN</name>
<accession>A0AB39QA42</accession>
<protein>
    <submittedName>
        <fullName evidence="1">Uncharacterized protein</fullName>
    </submittedName>
</protein>
<dbReference type="AlphaFoldDB" id="A0AB39QA42"/>
<sequence length="55" mass="5664">MSLRLGACSRRSASWEVGAFQVNVREHAAADNAALTLAPGEGTGLSAAVPLETPR</sequence>
<evidence type="ECO:0000313" key="1">
    <source>
        <dbReference type="EMBL" id="XDQ40153.1"/>
    </source>
</evidence>
<gene>
    <name evidence="1" type="ORF">AB5J49_46240</name>
</gene>